<evidence type="ECO:0000313" key="3">
    <source>
        <dbReference type="EMBL" id="AOS47386.1"/>
    </source>
</evidence>
<dbReference type="Proteomes" id="UP000095214">
    <property type="component" value="Chromosome"/>
</dbReference>
<dbReference type="NCBIfam" id="TIGR01868">
    <property type="entry name" value="casD_Cas5e"/>
    <property type="match status" value="1"/>
</dbReference>
<dbReference type="CDD" id="cd09756">
    <property type="entry name" value="Cas5_I-E"/>
    <property type="match status" value="1"/>
</dbReference>
<proteinExistence type="predicted"/>
<dbReference type="STRING" id="178339.BH719_05525"/>
<dbReference type="EMBL" id="CP017298">
    <property type="protein sequence ID" value="AOS47386.1"/>
    <property type="molecule type" value="Genomic_DNA"/>
</dbReference>
<dbReference type="OrthoDB" id="3189549at2"/>
<dbReference type="Pfam" id="PF09704">
    <property type="entry name" value="Cas_Cas5d"/>
    <property type="match status" value="1"/>
</dbReference>
<evidence type="ECO:0000256" key="1">
    <source>
        <dbReference type="ARBA" id="ARBA00023118"/>
    </source>
</evidence>
<dbReference type="InterPro" id="IPR021124">
    <property type="entry name" value="CRISPR-assoc_prot_Cas5"/>
</dbReference>
<dbReference type="KEGG" id="phon:BH719_05525"/>
<accession>A0A1D8B2M5</accession>
<feature type="region of interest" description="Disordered" evidence="2">
    <location>
        <begin position="217"/>
        <end position="242"/>
    </location>
</feature>
<evidence type="ECO:0000256" key="2">
    <source>
        <dbReference type="SAM" id="MobiDB-lite"/>
    </source>
</evidence>
<dbReference type="InterPro" id="IPR010147">
    <property type="entry name" value="CRISPR-assoc_prot_CasD"/>
</dbReference>
<organism evidence="3 4">
    <name type="scientific">Pauljensenia hongkongensis</name>
    <dbReference type="NCBI Taxonomy" id="178339"/>
    <lineage>
        <taxon>Bacteria</taxon>
        <taxon>Bacillati</taxon>
        <taxon>Actinomycetota</taxon>
        <taxon>Actinomycetes</taxon>
        <taxon>Actinomycetales</taxon>
        <taxon>Actinomycetaceae</taxon>
        <taxon>Pauljensenia</taxon>
    </lineage>
</organism>
<protein>
    <submittedName>
        <fullName evidence="3">Type I-E CRISPR-associated protein Cas5/CasD</fullName>
    </submittedName>
</protein>
<dbReference type="InterPro" id="IPR013422">
    <property type="entry name" value="CRISPR-assoc_prot_Cas5_N"/>
</dbReference>
<dbReference type="RefSeq" id="WP_034255281.1">
    <property type="nucleotide sequence ID" value="NZ_CP017298.1"/>
</dbReference>
<dbReference type="Gene3D" id="3.30.70.2660">
    <property type="match status" value="1"/>
</dbReference>
<dbReference type="GO" id="GO:0043571">
    <property type="term" value="P:maintenance of CRISPR repeat elements"/>
    <property type="evidence" value="ECO:0007669"/>
    <property type="project" value="InterPro"/>
</dbReference>
<keyword evidence="4" id="KW-1185">Reference proteome</keyword>
<keyword evidence="1" id="KW-0051">Antiviral defense</keyword>
<dbReference type="AlphaFoldDB" id="A0A1D8B2M5"/>
<dbReference type="GO" id="GO:0003723">
    <property type="term" value="F:RNA binding"/>
    <property type="evidence" value="ECO:0007669"/>
    <property type="project" value="InterPro"/>
</dbReference>
<name>A0A1D8B2M5_9ACTO</name>
<dbReference type="NCBIfam" id="TIGR02593">
    <property type="entry name" value="CRISPR_cas5"/>
    <property type="match status" value="1"/>
</dbReference>
<reference evidence="3 4" key="1">
    <citation type="submission" date="2016-09" db="EMBL/GenBank/DDBJ databases">
        <title>Complete genome sequence of Actinomyces hongkongensis HKU8.</title>
        <authorList>
            <person name="Gao Y.-X."/>
            <person name="Zhou Y.-Y."/>
            <person name="Xie Y."/>
            <person name="Wang M."/>
            <person name="Wang S.-J."/>
            <person name="Shen S.-G."/>
        </authorList>
    </citation>
    <scope>NUCLEOTIDE SEQUENCE [LARGE SCALE GENOMIC DNA]</scope>
    <source>
        <strain evidence="3 4">HKU8</strain>
    </source>
</reference>
<gene>
    <name evidence="3" type="ORF">BH719_05525</name>
</gene>
<dbReference type="GO" id="GO:0051607">
    <property type="term" value="P:defense response to virus"/>
    <property type="evidence" value="ECO:0007669"/>
    <property type="project" value="UniProtKB-KW"/>
</dbReference>
<evidence type="ECO:0000313" key="4">
    <source>
        <dbReference type="Proteomes" id="UP000095214"/>
    </source>
</evidence>
<sequence>MSEVLVLRLAGPLQSWGSSSRFTRRSTEAFPTKSGIVGLLAAAQGRRRTDPIEDLAQLRMAVRIDQPGELLRDFHTAHRGKTAMPLSDRFYWSDAVFAAFVEGPDGLINALANAIRRPAFPLYLGRRACPPALPLFLAVESDPIWEVVRSTGWLASGFHRKRQRAKREVQVRVVADAGIVPGADESTPGRTLQDVPVSFDSERRLYTFRQVEEASVPLQNPEYDESAHGSALTGGHDPMEVL</sequence>